<organism evidence="3 4">
    <name type="scientific">Paratrimastix pyriformis</name>
    <dbReference type="NCBI Taxonomy" id="342808"/>
    <lineage>
        <taxon>Eukaryota</taxon>
        <taxon>Metamonada</taxon>
        <taxon>Preaxostyla</taxon>
        <taxon>Paratrimastigidae</taxon>
        <taxon>Paratrimastix</taxon>
    </lineage>
</organism>
<proteinExistence type="predicted"/>
<dbReference type="Gene3D" id="1.10.510.10">
    <property type="entry name" value="Transferase(Phosphotransferase) domain 1"/>
    <property type="match status" value="1"/>
</dbReference>
<dbReference type="EMBL" id="JAPMOS010000037">
    <property type="protein sequence ID" value="KAJ4457932.1"/>
    <property type="molecule type" value="Genomic_DNA"/>
</dbReference>
<dbReference type="PANTHER" id="PTHR44329">
    <property type="entry name" value="SERINE/THREONINE-PROTEIN KINASE TNNI3K-RELATED"/>
    <property type="match status" value="1"/>
</dbReference>
<feature type="compositionally biased region" description="Basic and acidic residues" evidence="1">
    <location>
        <begin position="177"/>
        <end position="196"/>
    </location>
</feature>
<evidence type="ECO:0000259" key="2">
    <source>
        <dbReference type="Pfam" id="PF07714"/>
    </source>
</evidence>
<comment type="caution">
    <text evidence="3">The sequence shown here is derived from an EMBL/GenBank/DDBJ whole genome shotgun (WGS) entry which is preliminary data.</text>
</comment>
<sequence>MNLLINADFHVKVAVLPRVPSRQFTALDGTRSVSSFPYIFPITGYWPNWIRHLTTDQETAELLREQYRSSPFIRELMNKQPPPPSPPSPEDAGPELQFRFDEPPLLPRSAPPSLPPPAAMAGTSPPTPFAVSSGAPLPPPPPAPAPVSPPLRPGPPPATAPPPPPLPPQPLPTPEGPRLEDHRPSVRGPRDDDPVSVRHINAKATDVYSWGIVLNECWTGNVPYGDEASRSPRLVFDIIDRGARPSIPPGTPPALRALMCQCWAENPAQRPTFPQIVDRMRAICGAMGVVLPNGTA</sequence>
<protein>
    <recommendedName>
        <fullName evidence="2">Serine-threonine/tyrosine-protein kinase catalytic domain-containing protein</fullName>
    </recommendedName>
</protein>
<evidence type="ECO:0000256" key="1">
    <source>
        <dbReference type="SAM" id="MobiDB-lite"/>
    </source>
</evidence>
<dbReference type="InterPro" id="IPR001245">
    <property type="entry name" value="Ser-Thr/Tyr_kinase_cat_dom"/>
</dbReference>
<feature type="compositionally biased region" description="Pro residues" evidence="1">
    <location>
        <begin position="136"/>
        <end position="175"/>
    </location>
</feature>
<feature type="domain" description="Serine-threonine/tyrosine-protein kinase catalytic" evidence="2">
    <location>
        <begin position="202"/>
        <end position="279"/>
    </location>
</feature>
<dbReference type="InterPro" id="IPR011009">
    <property type="entry name" value="Kinase-like_dom_sf"/>
</dbReference>
<gene>
    <name evidence="3" type="ORF">PAPYR_6457</name>
</gene>
<evidence type="ECO:0000313" key="3">
    <source>
        <dbReference type="EMBL" id="KAJ4457932.1"/>
    </source>
</evidence>
<keyword evidence="4" id="KW-1185">Reference proteome</keyword>
<dbReference type="SUPFAM" id="SSF56112">
    <property type="entry name" value="Protein kinase-like (PK-like)"/>
    <property type="match status" value="1"/>
</dbReference>
<reference evidence="3" key="1">
    <citation type="journal article" date="2022" name="bioRxiv">
        <title>Genomics of Preaxostyla Flagellates Illuminates Evolutionary Transitions and the Path Towards Mitochondrial Loss.</title>
        <authorList>
            <person name="Novak L.V.F."/>
            <person name="Treitli S.C."/>
            <person name="Pyrih J."/>
            <person name="Halakuc P."/>
            <person name="Pipaliya S.V."/>
            <person name="Vacek V."/>
            <person name="Brzon O."/>
            <person name="Soukal P."/>
            <person name="Eme L."/>
            <person name="Dacks J.B."/>
            <person name="Karnkowska A."/>
            <person name="Elias M."/>
            <person name="Hampl V."/>
        </authorList>
    </citation>
    <scope>NUCLEOTIDE SEQUENCE</scope>
    <source>
        <strain evidence="3">RCP-MX</strain>
    </source>
</reference>
<feature type="compositionally biased region" description="Pro residues" evidence="1">
    <location>
        <begin position="80"/>
        <end position="89"/>
    </location>
</feature>
<dbReference type="Proteomes" id="UP001141327">
    <property type="component" value="Unassembled WGS sequence"/>
</dbReference>
<name>A0ABQ8UF69_9EUKA</name>
<dbReference type="Pfam" id="PF07714">
    <property type="entry name" value="PK_Tyr_Ser-Thr"/>
    <property type="match status" value="1"/>
</dbReference>
<feature type="compositionally biased region" description="Pro residues" evidence="1">
    <location>
        <begin position="104"/>
        <end position="118"/>
    </location>
</feature>
<accession>A0ABQ8UF69</accession>
<evidence type="ECO:0000313" key="4">
    <source>
        <dbReference type="Proteomes" id="UP001141327"/>
    </source>
</evidence>
<dbReference type="InterPro" id="IPR051681">
    <property type="entry name" value="Ser/Thr_Kinases-Pseudokinases"/>
</dbReference>
<feature type="region of interest" description="Disordered" evidence="1">
    <location>
        <begin position="75"/>
        <end position="197"/>
    </location>
</feature>